<dbReference type="Proteomes" id="UP000198636">
    <property type="component" value="Unassembled WGS sequence"/>
</dbReference>
<keyword evidence="4" id="KW-0472">Membrane</keyword>
<evidence type="ECO:0000256" key="4">
    <source>
        <dbReference type="SAM" id="Phobius"/>
    </source>
</evidence>
<keyword evidence="4" id="KW-0812">Transmembrane</keyword>
<feature type="transmembrane region" description="Helical" evidence="4">
    <location>
        <begin position="21"/>
        <end position="40"/>
    </location>
</feature>
<organism evidence="7 8">
    <name type="scientific">Alkaliphilus peptidifermentans DSM 18978</name>
    <dbReference type="NCBI Taxonomy" id="1120976"/>
    <lineage>
        <taxon>Bacteria</taxon>
        <taxon>Bacillati</taxon>
        <taxon>Bacillota</taxon>
        <taxon>Clostridia</taxon>
        <taxon>Peptostreptococcales</taxon>
        <taxon>Natronincolaceae</taxon>
        <taxon>Alkaliphilus</taxon>
    </lineage>
</organism>
<accession>A0A1G5IHB7</accession>
<evidence type="ECO:0000313" key="7">
    <source>
        <dbReference type="EMBL" id="SCY75545.1"/>
    </source>
</evidence>
<dbReference type="GO" id="GO:0007165">
    <property type="term" value="P:signal transduction"/>
    <property type="evidence" value="ECO:0007669"/>
    <property type="project" value="UniProtKB-KW"/>
</dbReference>
<dbReference type="SMART" id="SM00283">
    <property type="entry name" value="MA"/>
    <property type="match status" value="1"/>
</dbReference>
<dbReference type="Gene3D" id="6.10.340.10">
    <property type="match status" value="1"/>
</dbReference>
<evidence type="ECO:0000256" key="3">
    <source>
        <dbReference type="PROSITE-ProRule" id="PRU00284"/>
    </source>
</evidence>
<dbReference type="EMBL" id="FMUS01000015">
    <property type="protein sequence ID" value="SCY75545.1"/>
    <property type="molecule type" value="Genomic_DNA"/>
</dbReference>
<keyword evidence="8" id="KW-1185">Reference proteome</keyword>
<gene>
    <name evidence="7" type="ORF">SAMN03080606_02386</name>
</gene>
<dbReference type="CDD" id="cd11386">
    <property type="entry name" value="MCP_signal"/>
    <property type="match status" value="1"/>
</dbReference>
<keyword evidence="1 3" id="KW-0807">Transducer</keyword>
<dbReference type="AlphaFoldDB" id="A0A1G5IHB7"/>
<proteinExistence type="inferred from homology"/>
<dbReference type="STRING" id="1120976.SAMN03080606_02386"/>
<keyword evidence="4" id="KW-1133">Transmembrane helix</keyword>
<feature type="domain" description="HAMP" evidence="6">
    <location>
        <begin position="220"/>
        <end position="274"/>
    </location>
</feature>
<protein>
    <submittedName>
        <fullName evidence="7">Methyl-accepting chemotaxis protein</fullName>
    </submittedName>
</protein>
<dbReference type="Pfam" id="PF00015">
    <property type="entry name" value="MCPsignal"/>
    <property type="match status" value="1"/>
</dbReference>
<reference evidence="7 8" key="1">
    <citation type="submission" date="2016-10" db="EMBL/GenBank/DDBJ databases">
        <authorList>
            <person name="de Groot N.N."/>
        </authorList>
    </citation>
    <scope>NUCLEOTIDE SEQUENCE [LARGE SCALE GENOMIC DNA]</scope>
    <source>
        <strain evidence="7 8">DSM 18978</strain>
    </source>
</reference>
<name>A0A1G5IHB7_9FIRM</name>
<dbReference type="RefSeq" id="WP_091543620.1">
    <property type="nucleotide sequence ID" value="NZ_FMUS01000015.1"/>
</dbReference>
<dbReference type="OrthoDB" id="2542987at2"/>
<dbReference type="GO" id="GO:0016020">
    <property type="term" value="C:membrane"/>
    <property type="evidence" value="ECO:0007669"/>
    <property type="project" value="InterPro"/>
</dbReference>
<dbReference type="InterPro" id="IPR004089">
    <property type="entry name" value="MCPsignal_dom"/>
</dbReference>
<sequence>MNLLMKSKKKTTLRKQWSRNIMALITVLFLGFGFFIYKTVNMAAHQMLTLSLDGMGKMAARELSQYDIKELIDNNDISKIDYNSMTNTLQGIIERTEDILPNIYIFAKNSSNNWIYVADASKQDQPKLGEAFPYDNIERDLVYDTMKVHITKIEQDFISQEAYVAAYIPIVQNDEVVAILGIDVNADVLIRLQMILLGVLVVIMVISLFIIWWIVRFMTMKQSRSIERLVLKMKEMTELKGDLTKRIDIEENNEIGELAMCTNQMLDTIQNLLLKVDENSKHLLNNSKHFSRSFEQVNLSFKEVNSTVNNVTDRIIGQTDEMSKMTGSIGGMHQAINEIAEYSQQVTIEASHTQTNAIKGNESIKNMKNQIENVGRAVKDTTELMMKLDQHSNEINSIVDAITAIARQTNLLALNASIEAARAGEHGRGFVVVADEVRTLAEESSKSAGEISKLLGEIRGGIKNASKSMKDLTLEKEASDLQVEDVMRRFESITASIQQVSSMVEEVSASTQEITSSTAIISDGMESLELASEENSASVEVIATSIDNEAKTINDLSQLVVLMEAKSNELNASLSELKLK</sequence>
<evidence type="ECO:0000313" key="8">
    <source>
        <dbReference type="Proteomes" id="UP000198636"/>
    </source>
</evidence>
<dbReference type="PROSITE" id="PS50111">
    <property type="entry name" value="CHEMOTAXIS_TRANSDUC_2"/>
    <property type="match status" value="1"/>
</dbReference>
<dbReference type="PROSITE" id="PS50885">
    <property type="entry name" value="HAMP"/>
    <property type="match status" value="1"/>
</dbReference>
<dbReference type="SUPFAM" id="SSF58104">
    <property type="entry name" value="Methyl-accepting chemotaxis protein (MCP) signaling domain"/>
    <property type="match status" value="1"/>
</dbReference>
<feature type="transmembrane region" description="Helical" evidence="4">
    <location>
        <begin position="194"/>
        <end position="215"/>
    </location>
</feature>
<evidence type="ECO:0000256" key="1">
    <source>
        <dbReference type="ARBA" id="ARBA00023224"/>
    </source>
</evidence>
<dbReference type="Pfam" id="PF00672">
    <property type="entry name" value="HAMP"/>
    <property type="match status" value="1"/>
</dbReference>
<evidence type="ECO:0000256" key="2">
    <source>
        <dbReference type="ARBA" id="ARBA00029447"/>
    </source>
</evidence>
<dbReference type="InterPro" id="IPR003660">
    <property type="entry name" value="HAMP_dom"/>
</dbReference>
<dbReference type="PANTHER" id="PTHR32089">
    <property type="entry name" value="METHYL-ACCEPTING CHEMOTAXIS PROTEIN MCPB"/>
    <property type="match status" value="1"/>
</dbReference>
<comment type="similarity">
    <text evidence="2">Belongs to the methyl-accepting chemotaxis (MCP) protein family.</text>
</comment>
<dbReference type="Gene3D" id="1.10.287.950">
    <property type="entry name" value="Methyl-accepting chemotaxis protein"/>
    <property type="match status" value="1"/>
</dbReference>
<dbReference type="SMART" id="SM00304">
    <property type="entry name" value="HAMP"/>
    <property type="match status" value="2"/>
</dbReference>
<dbReference type="CDD" id="cd06225">
    <property type="entry name" value="HAMP"/>
    <property type="match status" value="1"/>
</dbReference>
<evidence type="ECO:0000259" key="6">
    <source>
        <dbReference type="PROSITE" id="PS50885"/>
    </source>
</evidence>
<dbReference type="PANTHER" id="PTHR32089:SF112">
    <property type="entry name" value="LYSOZYME-LIKE PROTEIN-RELATED"/>
    <property type="match status" value="1"/>
</dbReference>
<feature type="domain" description="Methyl-accepting transducer" evidence="5">
    <location>
        <begin position="293"/>
        <end position="529"/>
    </location>
</feature>
<evidence type="ECO:0000259" key="5">
    <source>
        <dbReference type="PROSITE" id="PS50111"/>
    </source>
</evidence>